<keyword evidence="4" id="KW-1185">Reference proteome</keyword>
<dbReference type="InterPro" id="IPR036691">
    <property type="entry name" value="Endo/exonu/phosph_ase_sf"/>
</dbReference>
<sequence length="376" mass="42042">MSGDSFASRRRTARSSVPFHLLLLPSVLLVLLLFWQSHSSSSLDTFHTTRSEFQGIPNTEVTLARQKALQGEDKDIIASNSKGNMQITNTQLLKGSMPLRIITFNIRYATKTPVLGEQPWAVRGPKLTQQLIFNTEGHDNSFICLQEVLHSQVKDVQARLGHSWSHIGRGRDEKPTDGEFSPVFYRSDIWDCVKHDVKWLSETPHKPSKGWDAVLNRIVTMGLFRHKETGLTVIVMSTHFDHIGVKARENSAKLLIKFAREWNQGSDSDDPTPSAVLIGGDFNSDPSDGAYKLMTAKGSGMSDIADLVPNKEHYGNYLTYTSFGEPGESPSRIDFLFIKEPRSAKVRTFGVLANSFDDNVRLSDHRAVIADLSIPF</sequence>
<dbReference type="PANTHER" id="PTHR12121:SF36">
    <property type="entry name" value="ENDONUCLEASE_EXONUCLEASE_PHOSPHATASE DOMAIN-CONTAINING PROTEIN"/>
    <property type="match status" value="1"/>
</dbReference>
<gene>
    <name evidence="3" type="ORF">NLU13_1584</name>
</gene>
<reference evidence="3" key="1">
    <citation type="submission" date="2022-10" db="EMBL/GenBank/DDBJ databases">
        <title>Determination and structural analysis of whole genome sequence of Sarocladium strictum F4-1.</title>
        <authorList>
            <person name="Hu L."/>
            <person name="Jiang Y."/>
        </authorList>
    </citation>
    <scope>NUCLEOTIDE SEQUENCE</scope>
    <source>
        <strain evidence="3">F4-1</strain>
    </source>
</reference>
<protein>
    <recommendedName>
        <fullName evidence="2">Endonuclease/exonuclease/phosphatase domain-containing protein</fullName>
    </recommendedName>
</protein>
<dbReference type="EMBL" id="JAPDFR010000001">
    <property type="protein sequence ID" value="KAK0392086.1"/>
    <property type="molecule type" value="Genomic_DNA"/>
</dbReference>
<dbReference type="Gene3D" id="3.60.10.10">
    <property type="entry name" value="Endonuclease/exonuclease/phosphatase"/>
    <property type="match status" value="1"/>
</dbReference>
<keyword evidence="1" id="KW-0732">Signal</keyword>
<comment type="caution">
    <text evidence="3">The sequence shown here is derived from an EMBL/GenBank/DDBJ whole genome shotgun (WGS) entry which is preliminary data.</text>
</comment>
<feature type="signal peptide" evidence="1">
    <location>
        <begin position="1"/>
        <end position="42"/>
    </location>
</feature>
<name>A0AA39LBX8_SARSR</name>
<dbReference type="Pfam" id="PF03372">
    <property type="entry name" value="Exo_endo_phos"/>
    <property type="match status" value="1"/>
</dbReference>
<accession>A0AA39LBX8</accession>
<evidence type="ECO:0000259" key="2">
    <source>
        <dbReference type="Pfam" id="PF03372"/>
    </source>
</evidence>
<evidence type="ECO:0000313" key="3">
    <source>
        <dbReference type="EMBL" id="KAK0392086.1"/>
    </source>
</evidence>
<evidence type="ECO:0000313" key="4">
    <source>
        <dbReference type="Proteomes" id="UP001175261"/>
    </source>
</evidence>
<dbReference type="SUPFAM" id="SSF56219">
    <property type="entry name" value="DNase I-like"/>
    <property type="match status" value="1"/>
</dbReference>
<dbReference type="CDD" id="cd09083">
    <property type="entry name" value="EEP-1"/>
    <property type="match status" value="1"/>
</dbReference>
<dbReference type="InterPro" id="IPR005135">
    <property type="entry name" value="Endo/exonuclease/phosphatase"/>
</dbReference>
<dbReference type="Proteomes" id="UP001175261">
    <property type="component" value="Unassembled WGS sequence"/>
</dbReference>
<organism evidence="3 4">
    <name type="scientific">Sarocladium strictum</name>
    <name type="common">Black bundle disease fungus</name>
    <name type="synonym">Acremonium strictum</name>
    <dbReference type="NCBI Taxonomy" id="5046"/>
    <lineage>
        <taxon>Eukaryota</taxon>
        <taxon>Fungi</taxon>
        <taxon>Dikarya</taxon>
        <taxon>Ascomycota</taxon>
        <taxon>Pezizomycotina</taxon>
        <taxon>Sordariomycetes</taxon>
        <taxon>Hypocreomycetidae</taxon>
        <taxon>Hypocreales</taxon>
        <taxon>Sarocladiaceae</taxon>
        <taxon>Sarocladium</taxon>
    </lineage>
</organism>
<dbReference type="PANTHER" id="PTHR12121">
    <property type="entry name" value="CARBON CATABOLITE REPRESSOR PROTEIN 4"/>
    <property type="match status" value="1"/>
</dbReference>
<proteinExistence type="predicted"/>
<dbReference type="AlphaFoldDB" id="A0AA39LBX8"/>
<dbReference type="GO" id="GO:0000175">
    <property type="term" value="F:3'-5'-RNA exonuclease activity"/>
    <property type="evidence" value="ECO:0007669"/>
    <property type="project" value="TreeGrafter"/>
</dbReference>
<feature type="chain" id="PRO_5041314238" description="Endonuclease/exonuclease/phosphatase domain-containing protein" evidence="1">
    <location>
        <begin position="43"/>
        <end position="376"/>
    </location>
</feature>
<evidence type="ECO:0000256" key="1">
    <source>
        <dbReference type="SAM" id="SignalP"/>
    </source>
</evidence>
<feature type="domain" description="Endonuclease/exonuclease/phosphatase" evidence="2">
    <location>
        <begin position="138"/>
        <end position="365"/>
    </location>
</feature>
<dbReference type="InterPro" id="IPR050410">
    <property type="entry name" value="CCR4/nocturin_mRNA_transcr"/>
</dbReference>